<feature type="region of interest" description="Disordered" evidence="1">
    <location>
        <begin position="64"/>
        <end position="99"/>
    </location>
</feature>
<accession>A0A6A4GBW0</accession>
<sequence length="208" mass="22979">MFVHRGSKGVHNYQVNEETWARESLEFGKDLTRDVLLLSFARFRLTEFPLLACNVLLQITGTGGAASDQETHPDEDDGRWADVPLQPKTPASESVKSASKFEQPIEEVLMRVDSIPIEGNVEINENDAVDEEVDSVSDYASEGEDDGDAHDAAGAASLRDDLFKKYNWVLVKFKALPISILPATLSFSNGSLNECRTATSLLFEQFVP</sequence>
<gene>
    <name evidence="2" type="ORF">BT96DRAFT_951741</name>
</gene>
<protein>
    <submittedName>
        <fullName evidence="2">Uncharacterized protein</fullName>
    </submittedName>
</protein>
<dbReference type="EMBL" id="ML770811">
    <property type="protein sequence ID" value="KAE9382967.1"/>
    <property type="molecule type" value="Genomic_DNA"/>
</dbReference>
<reference evidence="2" key="1">
    <citation type="journal article" date="2019" name="Environ. Microbiol.">
        <title>Fungal ecological strategies reflected in gene transcription - a case study of two litter decomposers.</title>
        <authorList>
            <person name="Barbi F."/>
            <person name="Kohler A."/>
            <person name="Barry K."/>
            <person name="Baskaran P."/>
            <person name="Daum C."/>
            <person name="Fauchery L."/>
            <person name="Ihrmark K."/>
            <person name="Kuo A."/>
            <person name="LaButti K."/>
            <person name="Lipzen A."/>
            <person name="Morin E."/>
            <person name="Grigoriev I.V."/>
            <person name="Henrissat B."/>
            <person name="Lindahl B."/>
            <person name="Martin F."/>
        </authorList>
    </citation>
    <scope>NUCLEOTIDE SEQUENCE</scope>
    <source>
        <strain evidence="2">JB14</strain>
    </source>
</reference>
<evidence type="ECO:0000313" key="3">
    <source>
        <dbReference type="Proteomes" id="UP000799118"/>
    </source>
</evidence>
<evidence type="ECO:0000313" key="2">
    <source>
        <dbReference type="EMBL" id="KAE9382967.1"/>
    </source>
</evidence>
<dbReference type="AlphaFoldDB" id="A0A6A4GBW0"/>
<evidence type="ECO:0000256" key="1">
    <source>
        <dbReference type="SAM" id="MobiDB-lite"/>
    </source>
</evidence>
<organism evidence="2 3">
    <name type="scientific">Gymnopus androsaceus JB14</name>
    <dbReference type="NCBI Taxonomy" id="1447944"/>
    <lineage>
        <taxon>Eukaryota</taxon>
        <taxon>Fungi</taxon>
        <taxon>Dikarya</taxon>
        <taxon>Basidiomycota</taxon>
        <taxon>Agaricomycotina</taxon>
        <taxon>Agaricomycetes</taxon>
        <taxon>Agaricomycetidae</taxon>
        <taxon>Agaricales</taxon>
        <taxon>Marasmiineae</taxon>
        <taxon>Omphalotaceae</taxon>
        <taxon>Gymnopus</taxon>
    </lineage>
</organism>
<dbReference type="Proteomes" id="UP000799118">
    <property type="component" value="Unassembled WGS sequence"/>
</dbReference>
<name>A0A6A4GBW0_9AGAR</name>
<proteinExistence type="predicted"/>
<keyword evidence="3" id="KW-1185">Reference proteome</keyword>